<comment type="caution">
    <text evidence="1">The sequence shown here is derived from an EMBL/GenBank/DDBJ whole genome shotgun (WGS) entry which is preliminary data.</text>
</comment>
<keyword evidence="2" id="KW-1185">Reference proteome</keyword>
<evidence type="ECO:0000313" key="1">
    <source>
        <dbReference type="EMBL" id="KAK9523937.1"/>
    </source>
</evidence>
<organism evidence="1 2">
    <name type="scientific">Zoarces viviparus</name>
    <name type="common">Viviparous eelpout</name>
    <name type="synonym">Blennius viviparus</name>
    <dbReference type="NCBI Taxonomy" id="48416"/>
    <lineage>
        <taxon>Eukaryota</taxon>
        <taxon>Metazoa</taxon>
        <taxon>Chordata</taxon>
        <taxon>Craniata</taxon>
        <taxon>Vertebrata</taxon>
        <taxon>Euteleostomi</taxon>
        <taxon>Actinopterygii</taxon>
        <taxon>Neopterygii</taxon>
        <taxon>Teleostei</taxon>
        <taxon>Neoteleostei</taxon>
        <taxon>Acanthomorphata</taxon>
        <taxon>Eupercaria</taxon>
        <taxon>Perciformes</taxon>
        <taxon>Cottioidei</taxon>
        <taxon>Zoarcales</taxon>
        <taxon>Zoarcidae</taxon>
        <taxon>Zoarcinae</taxon>
        <taxon>Zoarces</taxon>
    </lineage>
</organism>
<gene>
    <name evidence="1" type="ORF">VZT92_017817</name>
</gene>
<proteinExistence type="predicted"/>
<dbReference type="Proteomes" id="UP001488805">
    <property type="component" value="Unassembled WGS sequence"/>
</dbReference>
<dbReference type="AlphaFoldDB" id="A0AAW1ENH5"/>
<evidence type="ECO:0000313" key="2">
    <source>
        <dbReference type="Proteomes" id="UP001488805"/>
    </source>
</evidence>
<protein>
    <submittedName>
        <fullName evidence="1">Uncharacterized protein</fullName>
    </submittedName>
</protein>
<dbReference type="EMBL" id="JBCEZU010000156">
    <property type="protein sequence ID" value="KAK9523937.1"/>
    <property type="molecule type" value="Genomic_DNA"/>
</dbReference>
<accession>A0AAW1ENH5</accession>
<reference evidence="1 2" key="1">
    <citation type="journal article" date="2024" name="Genome Biol. Evol.">
        <title>Chromosome-level genome assembly of the viviparous eelpout Zoarces viviparus.</title>
        <authorList>
            <person name="Fuhrmann N."/>
            <person name="Brasseur M.V."/>
            <person name="Bakowski C.E."/>
            <person name="Podsiadlowski L."/>
            <person name="Prost S."/>
            <person name="Krehenwinkel H."/>
            <person name="Mayer C."/>
        </authorList>
    </citation>
    <scope>NUCLEOTIDE SEQUENCE [LARGE SCALE GENOMIC DNA]</scope>
    <source>
        <strain evidence="1">NO-MEL_2022_Ind0_liver</strain>
    </source>
</reference>
<sequence length="74" mass="8755">MTHPRWLTTTCYCSRVCEWRTRGRGRPAANVTWRRLKVWGEERQTRSGRTRKCWRSCSASSETKTSRGCWTPTC</sequence>
<name>A0AAW1ENH5_ZOAVI</name>